<dbReference type="AlphaFoldDB" id="A0A7S9KP68"/>
<dbReference type="OrthoDB" id="1483400at2759"/>
<evidence type="ECO:0000256" key="13">
    <source>
        <dbReference type="ARBA" id="ARBA00031543"/>
    </source>
</evidence>
<keyword evidence="7" id="KW-0328">Glycosyltransferase</keyword>
<evidence type="ECO:0000256" key="12">
    <source>
        <dbReference type="ARBA" id="ARBA00031017"/>
    </source>
</evidence>
<dbReference type="EMBL" id="CP031386">
    <property type="protein sequence ID" value="QPG96460.1"/>
    <property type="molecule type" value="Genomic_DNA"/>
</dbReference>
<keyword evidence="10 16" id="KW-1133">Transmembrane helix</keyword>
<evidence type="ECO:0000256" key="14">
    <source>
        <dbReference type="ARBA" id="ARBA00032575"/>
    </source>
</evidence>
<dbReference type="PANTHER" id="PTHR12726:SF0">
    <property type="entry name" value="CERAMIDE GLUCOSYLTRANSFERASE"/>
    <property type="match status" value="1"/>
</dbReference>
<dbReference type="SUPFAM" id="SSF53448">
    <property type="entry name" value="Nucleotide-diphospho-sugar transferases"/>
    <property type="match status" value="1"/>
</dbReference>
<evidence type="ECO:0000313" key="18">
    <source>
        <dbReference type="Proteomes" id="UP000594364"/>
    </source>
</evidence>
<dbReference type="UniPathway" id="UPA00222"/>
<feature type="transmembrane region" description="Helical" evidence="16">
    <location>
        <begin position="407"/>
        <end position="425"/>
    </location>
</feature>
<evidence type="ECO:0000313" key="17">
    <source>
        <dbReference type="EMBL" id="QPG96460.1"/>
    </source>
</evidence>
<evidence type="ECO:0000256" key="7">
    <source>
        <dbReference type="ARBA" id="ARBA00022676"/>
    </source>
</evidence>
<dbReference type="GO" id="GO:0016020">
    <property type="term" value="C:membrane"/>
    <property type="evidence" value="ECO:0007669"/>
    <property type="project" value="UniProtKB-SubCell"/>
</dbReference>
<evidence type="ECO:0000256" key="10">
    <source>
        <dbReference type="ARBA" id="ARBA00022989"/>
    </source>
</evidence>
<dbReference type="EC" id="2.4.1.80" evidence="5"/>
<evidence type="ECO:0000256" key="15">
    <source>
        <dbReference type="SAM" id="MobiDB-lite"/>
    </source>
</evidence>
<protein>
    <recommendedName>
        <fullName evidence="6">Ceramide glucosyltransferase</fullName>
        <ecNumber evidence="5">2.4.1.80</ecNumber>
    </recommendedName>
    <alternativeName>
        <fullName evidence="13">Glucosylceramide synthase</fullName>
    </alternativeName>
    <alternativeName>
        <fullName evidence="14">UDP-glucose ceramide glucosyltransferase</fullName>
    </alternativeName>
    <alternativeName>
        <fullName evidence="12">UDP-glucose:N-acylsphingosine D-glucosyltransferase</fullName>
    </alternativeName>
</protein>
<gene>
    <name evidence="17" type="ORF">C2857_004260</name>
</gene>
<evidence type="ECO:0000256" key="2">
    <source>
        <dbReference type="ARBA" id="ARBA00004760"/>
    </source>
</evidence>
<keyword evidence="11 16" id="KW-0472">Membrane</keyword>
<name>A0A7S9KP68_EPIFF</name>
<keyword evidence="18" id="KW-1185">Reference proteome</keyword>
<evidence type="ECO:0000256" key="3">
    <source>
        <dbReference type="ARBA" id="ARBA00004991"/>
    </source>
</evidence>
<evidence type="ECO:0000256" key="6">
    <source>
        <dbReference type="ARBA" id="ARBA00019988"/>
    </source>
</evidence>
<proteinExistence type="inferred from homology"/>
<dbReference type="InterPro" id="IPR029044">
    <property type="entry name" value="Nucleotide-diphossugar_trans"/>
</dbReference>
<keyword evidence="8" id="KW-0808">Transferase</keyword>
<comment type="pathway">
    <text evidence="2">Lipid metabolism; sphingolipid metabolism.</text>
</comment>
<dbReference type="Gene3D" id="3.90.550.10">
    <property type="entry name" value="Spore Coat Polysaccharide Biosynthesis Protein SpsA, Chain A"/>
    <property type="match status" value="1"/>
</dbReference>
<dbReference type="Pfam" id="PF13506">
    <property type="entry name" value="Glyco_transf_21"/>
    <property type="match status" value="1"/>
</dbReference>
<comment type="similarity">
    <text evidence="4">Belongs to the glycosyltransferase 2 family.</text>
</comment>
<evidence type="ECO:0000256" key="11">
    <source>
        <dbReference type="ARBA" id="ARBA00023136"/>
    </source>
</evidence>
<dbReference type="GO" id="GO:0006679">
    <property type="term" value="P:glucosylceramide biosynthetic process"/>
    <property type="evidence" value="ECO:0007669"/>
    <property type="project" value="TreeGrafter"/>
</dbReference>
<evidence type="ECO:0000256" key="5">
    <source>
        <dbReference type="ARBA" id="ARBA00012699"/>
    </source>
</evidence>
<evidence type="ECO:0000256" key="1">
    <source>
        <dbReference type="ARBA" id="ARBA00004141"/>
    </source>
</evidence>
<dbReference type="Proteomes" id="UP000594364">
    <property type="component" value="Chromosome 2"/>
</dbReference>
<feature type="region of interest" description="Disordered" evidence="15">
    <location>
        <begin position="514"/>
        <end position="536"/>
    </location>
</feature>
<comment type="subcellular location">
    <subcellularLocation>
        <location evidence="1">Membrane</location>
        <topology evidence="1">Multi-pass membrane protein</topology>
    </subcellularLocation>
</comment>
<organism evidence="17 18">
    <name type="scientific">Epichloe festucae (strain Fl1)</name>
    <dbReference type="NCBI Taxonomy" id="877507"/>
    <lineage>
        <taxon>Eukaryota</taxon>
        <taxon>Fungi</taxon>
        <taxon>Dikarya</taxon>
        <taxon>Ascomycota</taxon>
        <taxon>Pezizomycotina</taxon>
        <taxon>Sordariomycetes</taxon>
        <taxon>Hypocreomycetidae</taxon>
        <taxon>Hypocreales</taxon>
        <taxon>Clavicipitaceae</taxon>
        <taxon>Epichloe</taxon>
    </lineage>
</organism>
<dbReference type="GO" id="GO:0008120">
    <property type="term" value="F:ceramide glucosyltransferase activity"/>
    <property type="evidence" value="ECO:0007669"/>
    <property type="project" value="UniProtKB-EC"/>
</dbReference>
<feature type="compositionally biased region" description="Basic and acidic residues" evidence="15">
    <location>
        <begin position="520"/>
        <end position="536"/>
    </location>
</feature>
<dbReference type="PANTHER" id="PTHR12726">
    <property type="entry name" value="CERAMIDE GLUCOSYLTRANSFERASE"/>
    <property type="match status" value="1"/>
</dbReference>
<dbReference type="InterPro" id="IPR025993">
    <property type="entry name" value="Ceramide_glucosylTrfase"/>
</dbReference>
<keyword evidence="9 16" id="KW-0812">Transmembrane</keyword>
<sequence length="536" mass="60064">MVPLIEIVAAVCLVWVVTVVVIQGIGIAAIFRYFSRPAPPPISSTLDRDAPTVTIIRPVKGLEPRLYECIASTFQQDYPADKISIRLCVEDETDPAYPVLQQLVRDFPGYDAQVLVEMDDPILHGRNGHINTLGPNPKIRNISRAYREAKGEIVWVIDCNVWVANGVLGRMVDKLMGFASAGKTTKPYKFVHQMPLVVDIVEYNRPCVEDSQVLLSSDSKAEAIPGLIKETGQDLLTKISRHGGGRLDEMFFATTHVKFYGAINSVGVAPCIVGKSNMFRKAHLDQVTTPSSNPILPKNDNKRAGIDFFSFNICEDHLIGDLLWRSDIPGFLNHAIVWGDLVIQPMTSMSIASYAARRCRWLRARKFTVLAATLVEPGVESLLCCAYFAFALTTLPWFHEKVGIPQTWSSMGLIWFLAVGSWMFLDWRTFRHLHLGGSVQISPDSPRFARGTSSVDGMPRRCFLEWFLAWLGREVLALPIWIWAVLCGSKVTWRGKTFRVDLDASVVEIEDASTRRKCSRTPEPDRARQSSKDRLD</sequence>
<comment type="pathway">
    <text evidence="3">Sphingolipid metabolism.</text>
</comment>
<evidence type="ECO:0000256" key="4">
    <source>
        <dbReference type="ARBA" id="ARBA00006739"/>
    </source>
</evidence>
<feature type="transmembrane region" description="Helical" evidence="16">
    <location>
        <begin position="7"/>
        <end position="34"/>
    </location>
</feature>
<accession>A0A7S9KP68</accession>
<feature type="transmembrane region" description="Helical" evidence="16">
    <location>
        <begin position="335"/>
        <end position="355"/>
    </location>
</feature>
<feature type="transmembrane region" description="Helical" evidence="16">
    <location>
        <begin position="367"/>
        <end position="395"/>
    </location>
</feature>
<evidence type="ECO:0000256" key="16">
    <source>
        <dbReference type="SAM" id="Phobius"/>
    </source>
</evidence>
<evidence type="ECO:0000256" key="9">
    <source>
        <dbReference type="ARBA" id="ARBA00022692"/>
    </source>
</evidence>
<reference evidence="17 18" key="1">
    <citation type="journal article" date="2018" name="PLoS Genet.">
        <title>Repeat elements organise 3D genome structure and mediate transcription in the filamentous fungus Epichloe festucae.</title>
        <authorList>
            <person name="Winter D.J."/>
            <person name="Ganley A.R.D."/>
            <person name="Young C.A."/>
            <person name="Liachko I."/>
            <person name="Schardl C.L."/>
            <person name="Dupont P.Y."/>
            <person name="Berry D."/>
            <person name="Ram A."/>
            <person name="Scott B."/>
            <person name="Cox M.P."/>
        </authorList>
    </citation>
    <scope>NUCLEOTIDE SEQUENCE [LARGE SCALE GENOMIC DNA]</scope>
    <source>
        <strain evidence="17 18">Fl1</strain>
    </source>
</reference>
<evidence type="ECO:0000256" key="8">
    <source>
        <dbReference type="ARBA" id="ARBA00022679"/>
    </source>
</evidence>